<dbReference type="AlphaFoldDB" id="A0A1G1Y1L1"/>
<feature type="transmembrane region" description="Helical" evidence="1">
    <location>
        <begin position="176"/>
        <end position="195"/>
    </location>
</feature>
<dbReference type="Proteomes" id="UP000178240">
    <property type="component" value="Unassembled WGS sequence"/>
</dbReference>
<name>A0A1G1Y1L1_9BACT</name>
<feature type="transmembrane region" description="Helical" evidence="1">
    <location>
        <begin position="31"/>
        <end position="54"/>
    </location>
</feature>
<proteinExistence type="predicted"/>
<feature type="transmembrane region" description="Helical" evidence="1">
    <location>
        <begin position="120"/>
        <end position="137"/>
    </location>
</feature>
<accession>A0A1G1Y1L1</accession>
<feature type="transmembrane region" description="Helical" evidence="1">
    <location>
        <begin position="258"/>
        <end position="277"/>
    </location>
</feature>
<keyword evidence="1" id="KW-1133">Transmembrane helix</keyword>
<feature type="transmembrane region" description="Helical" evidence="1">
    <location>
        <begin position="96"/>
        <end position="114"/>
    </location>
</feature>
<evidence type="ECO:0000313" key="2">
    <source>
        <dbReference type="EMBL" id="OGY46111.1"/>
    </source>
</evidence>
<protein>
    <recommendedName>
        <fullName evidence="4">EamA domain-containing protein</fullName>
    </recommendedName>
</protein>
<sequence length="278" mass="31217">MIAFFLLFIANSFVEIGTTIGKDQTEKRQQSIYTMGFLNLLWSTVFFLFFAFFVRQGFLFSLASLPTFIPRVILEIVQAHFTVLAIKHASRSTFSFIRVLTIPLLLIVDLILGYRLNPHQILGIVIIAVALILLLVRRSLKTKGIFFVLFTAVNAVITLSLYKYDITHFNSVEAEQSLALSVVTAYFMIMALLVAKENPLRFLAKPIFLTQSLLNGAGDVIISFSYLFAPASVITTIKRSISVLFSVMSGHFYFGEKYLMLKILAFILVAGGLLLLVF</sequence>
<dbReference type="EMBL" id="MHIE01000007">
    <property type="protein sequence ID" value="OGY46111.1"/>
    <property type="molecule type" value="Genomic_DNA"/>
</dbReference>
<keyword evidence="1" id="KW-0472">Membrane</keyword>
<gene>
    <name evidence="2" type="ORF">A2744_01990</name>
</gene>
<reference evidence="2 3" key="1">
    <citation type="journal article" date="2016" name="Nat. Commun.">
        <title>Thousands of microbial genomes shed light on interconnected biogeochemical processes in an aquifer system.</title>
        <authorList>
            <person name="Anantharaman K."/>
            <person name="Brown C.T."/>
            <person name="Hug L.A."/>
            <person name="Sharon I."/>
            <person name="Castelle C.J."/>
            <person name="Probst A.J."/>
            <person name="Thomas B.C."/>
            <person name="Singh A."/>
            <person name="Wilkins M.J."/>
            <person name="Karaoz U."/>
            <person name="Brodie E.L."/>
            <person name="Williams K.H."/>
            <person name="Hubbard S.S."/>
            <person name="Banfield J.F."/>
        </authorList>
    </citation>
    <scope>NUCLEOTIDE SEQUENCE [LARGE SCALE GENOMIC DNA]</scope>
</reference>
<organism evidence="2 3">
    <name type="scientific">Candidatus Buchananbacteria bacterium RIFCSPHIGHO2_01_FULL_44_11</name>
    <dbReference type="NCBI Taxonomy" id="1797535"/>
    <lineage>
        <taxon>Bacteria</taxon>
        <taxon>Candidatus Buchananiibacteriota</taxon>
    </lineage>
</organism>
<feature type="transmembrane region" description="Helical" evidence="1">
    <location>
        <begin position="144"/>
        <end position="164"/>
    </location>
</feature>
<dbReference type="SUPFAM" id="SSF103481">
    <property type="entry name" value="Multidrug resistance efflux transporter EmrE"/>
    <property type="match status" value="2"/>
</dbReference>
<evidence type="ECO:0008006" key="4">
    <source>
        <dbReference type="Google" id="ProtNLM"/>
    </source>
</evidence>
<dbReference type="InterPro" id="IPR037185">
    <property type="entry name" value="EmrE-like"/>
</dbReference>
<keyword evidence="1" id="KW-0812">Transmembrane</keyword>
<evidence type="ECO:0000256" key="1">
    <source>
        <dbReference type="SAM" id="Phobius"/>
    </source>
</evidence>
<feature type="transmembrane region" description="Helical" evidence="1">
    <location>
        <begin position="207"/>
        <end position="229"/>
    </location>
</feature>
<comment type="caution">
    <text evidence="2">The sequence shown here is derived from an EMBL/GenBank/DDBJ whole genome shotgun (WGS) entry which is preliminary data.</text>
</comment>
<evidence type="ECO:0000313" key="3">
    <source>
        <dbReference type="Proteomes" id="UP000178240"/>
    </source>
</evidence>